<dbReference type="EMBL" id="WKFB01000097">
    <property type="protein sequence ID" value="KAF6736004.1"/>
    <property type="molecule type" value="Genomic_DNA"/>
</dbReference>
<proteinExistence type="predicted"/>
<sequence length="167" mass="18312">MFRNKRLKTRSLSQSVRLKKDKNIAVAVGYAPPNRSATTARPSILSSSHSCTGATWSSSTFKESEYTGWISTFTLYRSLLRGEGGKVCHAHTHTHNTKTASTEARSETVVMLLWVKNKTRHQAYQSDMNQKGPSLKKALLTNTPPSGGTEALPLLGFLSVVCTDPQS</sequence>
<evidence type="ECO:0000313" key="1">
    <source>
        <dbReference type="EMBL" id="KAF6736004.1"/>
    </source>
</evidence>
<reference evidence="1" key="1">
    <citation type="journal article" name="BMC Genomics">
        <title>Long-read sequencing and de novo genome assembly of marine medaka (Oryzias melastigma).</title>
        <authorList>
            <person name="Liang P."/>
            <person name="Saqib H.S.A."/>
            <person name="Ni X."/>
            <person name="Shen Y."/>
        </authorList>
    </citation>
    <scope>NUCLEOTIDE SEQUENCE</scope>
    <source>
        <strain evidence="1">Bigg-433</strain>
    </source>
</reference>
<dbReference type="AlphaFoldDB" id="A0A834FKQ6"/>
<protein>
    <submittedName>
        <fullName evidence="1">Uncharacterized protein</fullName>
    </submittedName>
</protein>
<accession>A0A834FKQ6</accession>
<organism evidence="1 2">
    <name type="scientific">Oryzias melastigma</name>
    <name type="common">Marine medaka</name>
    <dbReference type="NCBI Taxonomy" id="30732"/>
    <lineage>
        <taxon>Eukaryota</taxon>
        <taxon>Metazoa</taxon>
        <taxon>Chordata</taxon>
        <taxon>Craniata</taxon>
        <taxon>Vertebrata</taxon>
        <taxon>Euteleostomi</taxon>
        <taxon>Actinopterygii</taxon>
        <taxon>Neopterygii</taxon>
        <taxon>Teleostei</taxon>
        <taxon>Neoteleostei</taxon>
        <taxon>Acanthomorphata</taxon>
        <taxon>Ovalentaria</taxon>
        <taxon>Atherinomorphae</taxon>
        <taxon>Beloniformes</taxon>
        <taxon>Adrianichthyidae</taxon>
        <taxon>Oryziinae</taxon>
        <taxon>Oryzias</taxon>
    </lineage>
</organism>
<comment type="caution">
    <text evidence="1">The sequence shown here is derived from an EMBL/GenBank/DDBJ whole genome shotgun (WGS) entry which is preliminary data.</text>
</comment>
<gene>
    <name evidence="1" type="ORF">FQA47_014518</name>
</gene>
<evidence type="ECO:0000313" key="2">
    <source>
        <dbReference type="Proteomes" id="UP000646548"/>
    </source>
</evidence>
<name>A0A834FKQ6_ORYME</name>
<dbReference type="Proteomes" id="UP000646548">
    <property type="component" value="Unassembled WGS sequence"/>
</dbReference>